<dbReference type="AlphaFoldDB" id="A0A9P1CSQ2"/>
<name>A0A9P1CSQ2_9DINO</name>
<reference evidence="4 5" key="2">
    <citation type="submission" date="2024-05" db="EMBL/GenBank/DDBJ databases">
        <authorList>
            <person name="Chen Y."/>
            <person name="Shah S."/>
            <person name="Dougan E. K."/>
            <person name="Thang M."/>
            <person name="Chan C."/>
        </authorList>
    </citation>
    <scope>NUCLEOTIDE SEQUENCE [LARGE SCALE GENOMIC DNA]</scope>
</reference>
<keyword evidence="1" id="KW-1133">Transmembrane helix</keyword>
<proteinExistence type="predicted"/>
<sequence>MVRSCSILILKASLAWLDTAFIEVELRMDAGPVSSAAEDIEAGVGKSTTGKAPTGRNLMRSLPLAAPAWLRSADEPMKLVLRTLATVPAARMTFFTYVVLLHAWVLFILQQMALHPSSS</sequence>
<reference evidence="3" key="1">
    <citation type="submission" date="2022-10" db="EMBL/GenBank/DDBJ databases">
        <authorList>
            <person name="Chen Y."/>
            <person name="Dougan E. K."/>
            <person name="Chan C."/>
            <person name="Rhodes N."/>
            <person name="Thang M."/>
        </authorList>
    </citation>
    <scope>NUCLEOTIDE SEQUENCE</scope>
</reference>
<dbReference type="Proteomes" id="UP001152797">
    <property type="component" value="Unassembled WGS sequence"/>
</dbReference>
<feature type="signal peptide" evidence="2">
    <location>
        <begin position="1"/>
        <end position="20"/>
    </location>
</feature>
<keyword evidence="2" id="KW-0732">Signal</keyword>
<keyword evidence="1" id="KW-0472">Membrane</keyword>
<protein>
    <submittedName>
        <fullName evidence="4">Ribosome-binding ATPase YchF</fullName>
    </submittedName>
</protein>
<keyword evidence="5" id="KW-1185">Reference proteome</keyword>
<gene>
    <name evidence="3" type="ORF">C1SCF055_LOCUS22143</name>
</gene>
<dbReference type="EMBL" id="CAMXCT010002096">
    <property type="protein sequence ID" value="CAI3995606.1"/>
    <property type="molecule type" value="Genomic_DNA"/>
</dbReference>
<dbReference type="EMBL" id="CAMXCT030002096">
    <property type="protein sequence ID" value="CAL4782918.1"/>
    <property type="molecule type" value="Genomic_DNA"/>
</dbReference>
<evidence type="ECO:0000313" key="5">
    <source>
        <dbReference type="Proteomes" id="UP001152797"/>
    </source>
</evidence>
<comment type="caution">
    <text evidence="3">The sequence shown here is derived from an EMBL/GenBank/DDBJ whole genome shotgun (WGS) entry which is preliminary data.</text>
</comment>
<accession>A0A9P1CSQ2</accession>
<keyword evidence="1" id="KW-0812">Transmembrane</keyword>
<evidence type="ECO:0000313" key="3">
    <source>
        <dbReference type="EMBL" id="CAI3995606.1"/>
    </source>
</evidence>
<evidence type="ECO:0000256" key="2">
    <source>
        <dbReference type="SAM" id="SignalP"/>
    </source>
</evidence>
<evidence type="ECO:0000313" key="4">
    <source>
        <dbReference type="EMBL" id="CAL4782918.1"/>
    </source>
</evidence>
<dbReference type="EMBL" id="CAMXCT020002096">
    <property type="protein sequence ID" value="CAL1148981.1"/>
    <property type="molecule type" value="Genomic_DNA"/>
</dbReference>
<feature type="transmembrane region" description="Helical" evidence="1">
    <location>
        <begin position="89"/>
        <end position="109"/>
    </location>
</feature>
<dbReference type="OrthoDB" id="10358354at2759"/>
<evidence type="ECO:0000256" key="1">
    <source>
        <dbReference type="SAM" id="Phobius"/>
    </source>
</evidence>
<organism evidence="3">
    <name type="scientific">Cladocopium goreaui</name>
    <dbReference type="NCBI Taxonomy" id="2562237"/>
    <lineage>
        <taxon>Eukaryota</taxon>
        <taxon>Sar</taxon>
        <taxon>Alveolata</taxon>
        <taxon>Dinophyceae</taxon>
        <taxon>Suessiales</taxon>
        <taxon>Symbiodiniaceae</taxon>
        <taxon>Cladocopium</taxon>
    </lineage>
</organism>
<feature type="chain" id="PRO_5043270811" evidence="2">
    <location>
        <begin position="21"/>
        <end position="119"/>
    </location>
</feature>